<dbReference type="InterPro" id="IPR025827">
    <property type="entry name" value="Zn_ribbon_recom_dom"/>
</dbReference>
<dbReference type="InterPro" id="IPR011109">
    <property type="entry name" value="DNA_bind_recombinase_dom"/>
</dbReference>
<protein>
    <submittedName>
        <fullName evidence="3">Recombinase</fullName>
    </submittedName>
</protein>
<dbReference type="InterPro" id="IPR050639">
    <property type="entry name" value="SSR_resolvase"/>
</dbReference>
<comment type="caution">
    <text evidence="3">The sequence shown here is derived from an EMBL/GenBank/DDBJ whole genome shotgun (WGS) entry which is preliminary data.</text>
</comment>
<dbReference type="Pfam" id="PF13408">
    <property type="entry name" value="Zn_ribbon_recom"/>
    <property type="match status" value="1"/>
</dbReference>
<dbReference type="PROSITE" id="PS51737">
    <property type="entry name" value="RECOMBINASE_DNA_BIND"/>
    <property type="match status" value="1"/>
</dbReference>
<dbReference type="Pfam" id="PF00239">
    <property type="entry name" value="Resolvase"/>
    <property type="match status" value="1"/>
</dbReference>
<feature type="domain" description="Resolvase/invertase-type recombinase catalytic" evidence="1">
    <location>
        <begin position="17"/>
        <end position="164"/>
    </location>
</feature>
<dbReference type="GO" id="GO:0000150">
    <property type="term" value="F:DNA strand exchange activity"/>
    <property type="evidence" value="ECO:0007669"/>
    <property type="project" value="InterPro"/>
</dbReference>
<organism evidence="3 4">
    <name type="scientific">Candidatus Yanofskybacteria bacterium GW2011_GWE2_40_11</name>
    <dbReference type="NCBI Taxonomy" id="1619033"/>
    <lineage>
        <taxon>Bacteria</taxon>
        <taxon>Candidatus Yanofskyibacteriota</taxon>
    </lineage>
</organism>
<evidence type="ECO:0000259" key="1">
    <source>
        <dbReference type="PROSITE" id="PS51736"/>
    </source>
</evidence>
<dbReference type="SMART" id="SM00857">
    <property type="entry name" value="Resolvase"/>
    <property type="match status" value="1"/>
</dbReference>
<dbReference type="PROSITE" id="PS51736">
    <property type="entry name" value="RECOMBINASES_3"/>
    <property type="match status" value="1"/>
</dbReference>
<dbReference type="AlphaFoldDB" id="A0A0G0QK94"/>
<evidence type="ECO:0000259" key="2">
    <source>
        <dbReference type="PROSITE" id="PS51737"/>
    </source>
</evidence>
<dbReference type="Gene3D" id="3.40.50.1390">
    <property type="entry name" value="Resolvase, N-terminal catalytic domain"/>
    <property type="match status" value="1"/>
</dbReference>
<dbReference type="PANTHER" id="PTHR30461">
    <property type="entry name" value="DNA-INVERTASE FROM LAMBDOID PROPHAGE"/>
    <property type="match status" value="1"/>
</dbReference>
<dbReference type="EMBL" id="LBXZ01000007">
    <property type="protein sequence ID" value="KKR40558.1"/>
    <property type="molecule type" value="Genomic_DNA"/>
</dbReference>
<dbReference type="Gene3D" id="3.90.1750.20">
    <property type="entry name" value="Putative Large Serine Recombinase, Chain B, Domain 2"/>
    <property type="match status" value="1"/>
</dbReference>
<dbReference type="InterPro" id="IPR006119">
    <property type="entry name" value="Resolv_N"/>
</dbReference>
<dbReference type="PANTHER" id="PTHR30461:SF23">
    <property type="entry name" value="DNA RECOMBINASE-RELATED"/>
    <property type="match status" value="1"/>
</dbReference>
<dbReference type="Proteomes" id="UP000034072">
    <property type="component" value="Unassembled WGS sequence"/>
</dbReference>
<feature type="domain" description="Recombinase" evidence="2">
    <location>
        <begin position="171"/>
        <end position="284"/>
    </location>
</feature>
<name>A0A0G0QK94_9BACT</name>
<sequence>MENTQQGNLGTYGESLRYCLYARKSSESDERQTMSIDSQIKEMLQLAQKDGLQVTDVRQESHSAKAAGQRPEFNRLIQDIKNDKFNAILSWAPDRLSRNAGDLGSIVDLLDQKLLIEIRTYGQRFTNSPSEKFLFMILGAQGKLENDQKGVNVKRGLRAKCEMGLWPCPAPTGYLNEMRTDRKGYIIPDPERAPIITQMFEKVGNDGWSGRKVYRWLREINFQTIHNKPIWVSSVQKILSTSLYMGEFQYPAGSGTWYKGQHEPLISKELYLRTREAMKRESEFRYLSKDFAFTRLMRCGHCSSGVTAQEKHKKLAGGGIATYIYYGCTRTKDINCPITYLREEDLILQLIGLIDTMSLDELGLRNHLKEDIERHQNFQAMLGIERQEFKLQDFDIKNYAKHVLKSGATDEKRQILSHLKNRIVLKDKVLTIE</sequence>
<evidence type="ECO:0000313" key="3">
    <source>
        <dbReference type="EMBL" id="KKR40558.1"/>
    </source>
</evidence>
<evidence type="ECO:0000313" key="4">
    <source>
        <dbReference type="Proteomes" id="UP000034072"/>
    </source>
</evidence>
<dbReference type="Pfam" id="PF07508">
    <property type="entry name" value="Recombinase"/>
    <property type="match status" value="1"/>
</dbReference>
<dbReference type="SUPFAM" id="SSF53041">
    <property type="entry name" value="Resolvase-like"/>
    <property type="match status" value="1"/>
</dbReference>
<dbReference type="InterPro" id="IPR038109">
    <property type="entry name" value="DNA_bind_recomb_sf"/>
</dbReference>
<reference evidence="3 4" key="1">
    <citation type="journal article" date="2015" name="Nature">
        <title>rRNA introns, odd ribosomes, and small enigmatic genomes across a large radiation of phyla.</title>
        <authorList>
            <person name="Brown C.T."/>
            <person name="Hug L.A."/>
            <person name="Thomas B.C."/>
            <person name="Sharon I."/>
            <person name="Castelle C.J."/>
            <person name="Singh A."/>
            <person name="Wilkins M.J."/>
            <person name="Williams K.H."/>
            <person name="Banfield J.F."/>
        </authorList>
    </citation>
    <scope>NUCLEOTIDE SEQUENCE [LARGE SCALE GENOMIC DNA]</scope>
</reference>
<proteinExistence type="predicted"/>
<accession>A0A0G0QK94</accession>
<dbReference type="InterPro" id="IPR036162">
    <property type="entry name" value="Resolvase-like_N_sf"/>
</dbReference>
<gene>
    <name evidence="3" type="ORF">UT75_C0007G0006</name>
</gene>
<dbReference type="CDD" id="cd00338">
    <property type="entry name" value="Ser_Recombinase"/>
    <property type="match status" value="1"/>
</dbReference>
<dbReference type="GO" id="GO:0003677">
    <property type="term" value="F:DNA binding"/>
    <property type="evidence" value="ECO:0007669"/>
    <property type="project" value="InterPro"/>
</dbReference>